<dbReference type="AlphaFoldDB" id="A0A9D4U4G4"/>
<evidence type="ECO:0000259" key="1">
    <source>
        <dbReference type="Pfam" id="PF01464"/>
    </source>
</evidence>
<accession>A0A9D4U4G4</accession>
<reference evidence="2" key="1">
    <citation type="submission" date="2021-01" db="EMBL/GenBank/DDBJ databases">
        <title>Adiantum capillus-veneris genome.</title>
        <authorList>
            <person name="Fang Y."/>
            <person name="Liao Q."/>
        </authorList>
    </citation>
    <scope>NUCLEOTIDE SEQUENCE</scope>
    <source>
        <strain evidence="2">H3</strain>
        <tissue evidence="2">Leaf</tissue>
    </source>
</reference>
<dbReference type="EMBL" id="JABFUD020000023">
    <property type="protein sequence ID" value="KAI5061190.1"/>
    <property type="molecule type" value="Genomic_DNA"/>
</dbReference>
<keyword evidence="3" id="KW-1185">Reference proteome</keyword>
<dbReference type="InterPro" id="IPR008258">
    <property type="entry name" value="Transglycosylase_SLT_dom_1"/>
</dbReference>
<dbReference type="PANTHER" id="PTHR37179">
    <property type="entry name" value="TRANSGLYCOSYLASE"/>
    <property type="match status" value="1"/>
</dbReference>
<dbReference type="Pfam" id="PF01464">
    <property type="entry name" value="SLT"/>
    <property type="match status" value="1"/>
</dbReference>
<name>A0A9D4U4G4_ADICA</name>
<protein>
    <recommendedName>
        <fullName evidence="1">Transglycosylase SLT domain-containing protein</fullName>
    </recommendedName>
</protein>
<evidence type="ECO:0000313" key="3">
    <source>
        <dbReference type="Proteomes" id="UP000886520"/>
    </source>
</evidence>
<dbReference type="PANTHER" id="PTHR37179:SF1">
    <property type="entry name" value="TRANSGLYCOSYLASE"/>
    <property type="match status" value="1"/>
</dbReference>
<evidence type="ECO:0000313" key="2">
    <source>
        <dbReference type="EMBL" id="KAI5061190.1"/>
    </source>
</evidence>
<dbReference type="OrthoDB" id="550520at2759"/>
<dbReference type="Gene3D" id="1.10.530.10">
    <property type="match status" value="2"/>
</dbReference>
<dbReference type="InterPro" id="IPR023346">
    <property type="entry name" value="Lysozyme-like_dom_sf"/>
</dbReference>
<organism evidence="2 3">
    <name type="scientific">Adiantum capillus-veneris</name>
    <name type="common">Maidenhair fern</name>
    <dbReference type="NCBI Taxonomy" id="13818"/>
    <lineage>
        <taxon>Eukaryota</taxon>
        <taxon>Viridiplantae</taxon>
        <taxon>Streptophyta</taxon>
        <taxon>Embryophyta</taxon>
        <taxon>Tracheophyta</taxon>
        <taxon>Polypodiopsida</taxon>
        <taxon>Polypodiidae</taxon>
        <taxon>Polypodiales</taxon>
        <taxon>Pteridineae</taxon>
        <taxon>Pteridaceae</taxon>
        <taxon>Vittarioideae</taxon>
        <taxon>Adiantum</taxon>
    </lineage>
</organism>
<dbReference type="Proteomes" id="UP000886520">
    <property type="component" value="Chromosome 23"/>
</dbReference>
<gene>
    <name evidence="2" type="ORF">GOP47_0023695</name>
</gene>
<proteinExistence type="predicted"/>
<dbReference type="SUPFAM" id="SSF53955">
    <property type="entry name" value="Lysozyme-like"/>
    <property type="match status" value="1"/>
</dbReference>
<feature type="domain" description="Transglycosylase SLT" evidence="1">
    <location>
        <begin position="65"/>
        <end position="188"/>
    </location>
</feature>
<sequence length="434" mass="49894">MAPTMKYWDDWADAKDMEAMWNDTDVCAEWVAAGEKQGVKVHMSRNSSGKPYVTLTEMMAMSNIIIKRHFGNKLDPLMICAIAEVESNRQPLAYRFEPKLGEASTGLMQTLQSTAEWLARDMGYTYYTNELSPSMLYRPFVSVYFGGSFLKWLSTYKKKIQNEEFMVRAYNGGPNNVTSQSTLVYWNKYLKAKQSLLDQSKGLLNCFRKVEEPNLDSNSPPTTQQASNSLTSSGMKWVYWDEKTSPEDMATLWRHEGVKREWLKSGEQIGKVRFARDSELRPHLTRTELKAIAEAVLSQHFQGGILNEEMLCAVAEICSRRLLYNVESTNGLLNLSLSTALWLHNSLGYKAYSIHVVEDLYRPFVSMYFAASYMSWLSTYEGRQRDDRFIVKAYLVGPQNVHAQIAGPYWLRYIEALAQYQQDKRSNHRLCSVQ</sequence>
<comment type="caution">
    <text evidence="2">The sequence shown here is derived from an EMBL/GenBank/DDBJ whole genome shotgun (WGS) entry which is preliminary data.</text>
</comment>